<proteinExistence type="predicted"/>
<sequence length="890" mass="97245">MNHILRVLWTSYLVQLARSEPKPSFPLNAQLPPVARVDQFFSYSFSPHTFQSNSNITYTLGNHPSWLSIDEDGGRLYGIPDRDDIPQGDVVGQQIDLIATDETGSASMNATLVVSRNQSPSVQIPITRQIESFGPFSAPSSLLSYPSTDFEYKFDTDTFSTPRTLNYYAISNDSSPLPAWIKFDANSLSFSGKTPAFESLIQPPQTFDISLVASDIVGFSATRLSFSIVVGRHKLTTEKPIIELNVTKGSELSYEDLENGIRLDNKQVTPGYLNVSVDGMPHWLTYDGKKGRFHGTPKDGDHSTNFTINFQDAFQDTLSVLVRINVSTGLFQSTFDDIEARPGEAFTYDLESYFRDPTDIQLKVDVTPHKEWLKVEGFKLYGKIPITEKGSFDVAVHASSISTGLKETEMLHVVFLAVDGSTISSTPSPSSTIFKPTSTGPAGIPSSGSHSAHVSTAKILLATLIPILFIALAIILLLCFRRHRRHRRSFISSKRCMKISRPIPSTLRVIGSGSAPHQHLEKMMGAKHPNMPLFKNGDVICADARSQTSVRPGSSETLGNLSLLEAPPAILASRARPGTIRSVNVNIPDGDGGRDSWVTVEDTATISRSKRSIRSHCSDMTLPDLAQTQHQPARSFMSETADETFESGIDVNMASLDDLTNIQQISVAVYKPTITRRSIGEQSTTTSSSAALPNSHSSNQRVLPKTLGKRPMRFSEGKNGNALVESEAAEGISELRRPDELRLSSQQWHTRRALSGHGKESSIDKQSFMTVSSFASSENWRVIGRHDTSTNLAGHDTLNEPPRPSSAGDGAGPRERQDPSRRSLELMSPSSWEGDETNSWPLRTSMSAGSGLGADSGSISGDREAAVKATVAALRDDPAKMSQGSFKMFI</sequence>
<dbReference type="InterPro" id="IPR013783">
    <property type="entry name" value="Ig-like_fold"/>
</dbReference>
<evidence type="ECO:0000256" key="2">
    <source>
        <dbReference type="SAM" id="Phobius"/>
    </source>
</evidence>
<feature type="compositionally biased region" description="Polar residues" evidence="1">
    <location>
        <begin position="837"/>
        <end position="846"/>
    </location>
</feature>
<name>A0ABR0SJL8_9HYPO</name>
<dbReference type="InterPro" id="IPR006644">
    <property type="entry name" value="Cadg"/>
</dbReference>
<evidence type="ECO:0000313" key="6">
    <source>
        <dbReference type="Proteomes" id="UP001338125"/>
    </source>
</evidence>
<feature type="compositionally biased region" description="Low complexity" evidence="1">
    <location>
        <begin position="847"/>
        <end position="860"/>
    </location>
</feature>
<dbReference type="EMBL" id="JAVFKD010000012">
    <property type="protein sequence ID" value="KAK5992352.1"/>
    <property type="molecule type" value="Genomic_DNA"/>
</dbReference>
<feature type="region of interest" description="Disordered" evidence="1">
    <location>
        <begin position="735"/>
        <end position="763"/>
    </location>
</feature>
<feature type="compositionally biased region" description="Basic and acidic residues" evidence="1">
    <location>
        <begin position="812"/>
        <end position="824"/>
    </location>
</feature>
<dbReference type="Gene3D" id="2.60.40.10">
    <property type="entry name" value="Immunoglobulins"/>
    <property type="match status" value="3"/>
</dbReference>
<feature type="chain" id="PRO_5047324398" evidence="3">
    <location>
        <begin position="20"/>
        <end position="890"/>
    </location>
</feature>
<comment type="caution">
    <text evidence="5">The sequence shown here is derived from an EMBL/GenBank/DDBJ whole genome shotgun (WGS) entry which is preliminary data.</text>
</comment>
<evidence type="ECO:0000259" key="4">
    <source>
        <dbReference type="SMART" id="SM00736"/>
    </source>
</evidence>
<keyword evidence="2" id="KW-1133">Transmembrane helix</keyword>
<feature type="compositionally biased region" description="Low complexity" evidence="1">
    <location>
        <begin position="687"/>
        <end position="699"/>
    </location>
</feature>
<feature type="domain" description="Dystroglycan-type cadherin-like" evidence="4">
    <location>
        <begin position="142"/>
        <end position="237"/>
    </location>
</feature>
<dbReference type="Proteomes" id="UP001338125">
    <property type="component" value="Unassembled WGS sequence"/>
</dbReference>
<organism evidence="5 6">
    <name type="scientific">Cladobotryum mycophilum</name>
    <dbReference type="NCBI Taxonomy" id="491253"/>
    <lineage>
        <taxon>Eukaryota</taxon>
        <taxon>Fungi</taxon>
        <taxon>Dikarya</taxon>
        <taxon>Ascomycota</taxon>
        <taxon>Pezizomycotina</taxon>
        <taxon>Sordariomycetes</taxon>
        <taxon>Hypocreomycetidae</taxon>
        <taxon>Hypocreales</taxon>
        <taxon>Hypocreaceae</taxon>
        <taxon>Cladobotryum</taxon>
    </lineage>
</organism>
<feature type="compositionally biased region" description="Low complexity" evidence="1">
    <location>
        <begin position="428"/>
        <end position="439"/>
    </location>
</feature>
<keyword evidence="3" id="KW-0732">Signal</keyword>
<accession>A0ABR0SJL8</accession>
<dbReference type="Pfam" id="PF05345">
    <property type="entry name" value="He_PIG"/>
    <property type="match status" value="3"/>
</dbReference>
<gene>
    <name evidence="5" type="ORF">PT974_05756</name>
</gene>
<reference evidence="5 6" key="1">
    <citation type="submission" date="2024-01" db="EMBL/GenBank/DDBJ databases">
        <title>Complete genome of Cladobotryum mycophilum ATHUM6906.</title>
        <authorList>
            <person name="Christinaki A.C."/>
            <person name="Myridakis A.I."/>
            <person name="Kouvelis V.N."/>
        </authorList>
    </citation>
    <scope>NUCLEOTIDE SEQUENCE [LARGE SCALE GENOMIC DNA]</scope>
    <source>
        <strain evidence="5 6">ATHUM6906</strain>
    </source>
</reference>
<keyword evidence="2" id="KW-0472">Membrane</keyword>
<keyword evidence="6" id="KW-1185">Reference proteome</keyword>
<dbReference type="InterPro" id="IPR015919">
    <property type="entry name" value="Cadherin-like_sf"/>
</dbReference>
<feature type="signal peptide" evidence="3">
    <location>
        <begin position="1"/>
        <end position="19"/>
    </location>
</feature>
<evidence type="ECO:0000256" key="1">
    <source>
        <dbReference type="SAM" id="MobiDB-lite"/>
    </source>
</evidence>
<feature type="region of interest" description="Disordered" evidence="1">
    <location>
        <begin position="428"/>
        <end position="447"/>
    </location>
</feature>
<feature type="region of interest" description="Disordered" evidence="1">
    <location>
        <begin position="680"/>
        <end position="722"/>
    </location>
</feature>
<keyword evidence="2" id="KW-0812">Transmembrane</keyword>
<feature type="domain" description="Dystroglycan-type cadherin-like" evidence="4">
    <location>
        <begin position="26"/>
        <end position="121"/>
    </location>
</feature>
<feature type="region of interest" description="Disordered" evidence="1">
    <location>
        <begin position="789"/>
        <end position="865"/>
    </location>
</feature>
<evidence type="ECO:0000313" key="5">
    <source>
        <dbReference type="EMBL" id="KAK5992352.1"/>
    </source>
</evidence>
<feature type="transmembrane region" description="Helical" evidence="2">
    <location>
        <begin position="459"/>
        <end position="480"/>
    </location>
</feature>
<dbReference type="SMART" id="SM00736">
    <property type="entry name" value="CADG"/>
    <property type="match status" value="2"/>
</dbReference>
<protein>
    <submittedName>
        <fullName evidence="5">Axial budding pattern 2-like protein</fullName>
    </submittedName>
</protein>
<evidence type="ECO:0000256" key="3">
    <source>
        <dbReference type="SAM" id="SignalP"/>
    </source>
</evidence>
<dbReference type="SUPFAM" id="SSF49313">
    <property type="entry name" value="Cadherin-like"/>
    <property type="match status" value="3"/>
</dbReference>